<dbReference type="EMBL" id="JAVAMP010000013">
    <property type="protein sequence ID" value="MDP5276266.1"/>
    <property type="molecule type" value="Genomic_DNA"/>
</dbReference>
<feature type="transmembrane region" description="Helical" evidence="1">
    <location>
        <begin position="36"/>
        <end position="54"/>
    </location>
</feature>
<name>A0ABT9J3S1_9BACL</name>
<comment type="caution">
    <text evidence="2">The sequence shown here is derived from an EMBL/GenBank/DDBJ whole genome shotgun (WGS) entry which is preliminary data.</text>
</comment>
<gene>
    <name evidence="2" type="ORF">Q5Y73_19390</name>
</gene>
<evidence type="ECO:0000313" key="2">
    <source>
        <dbReference type="EMBL" id="MDP5276266.1"/>
    </source>
</evidence>
<keyword evidence="3" id="KW-1185">Reference proteome</keyword>
<dbReference type="RefSeq" id="WP_305993576.1">
    <property type="nucleotide sequence ID" value="NZ_JAVAMP010000013.1"/>
</dbReference>
<evidence type="ECO:0008006" key="4">
    <source>
        <dbReference type="Google" id="ProtNLM"/>
    </source>
</evidence>
<protein>
    <recommendedName>
        <fullName evidence="4">DUF3995 domain-containing protein</fullName>
    </recommendedName>
</protein>
<reference evidence="2 3" key="1">
    <citation type="submission" date="2023-08" db="EMBL/GenBank/DDBJ databases">
        <authorList>
            <person name="Park J.-S."/>
        </authorList>
    </citation>
    <scope>NUCLEOTIDE SEQUENCE [LARGE SCALE GENOMIC DNA]</scope>
    <source>
        <strain evidence="2 3">2205SS18-9</strain>
    </source>
</reference>
<sequence length="122" mass="13791">MQEIELLFGALIFIIGVSHVCLAKEWAELFKDLQKYSYAAPMIGLLTIVSGLPIVLFHNVWVIDLSVITTIVGWFWTLKSIKYLVVPNSYKYKYNENSYKSFIVVGVGMVIVGGLMIVGYFC</sequence>
<dbReference type="Proteomes" id="UP001231941">
    <property type="component" value="Unassembled WGS sequence"/>
</dbReference>
<feature type="transmembrane region" description="Helical" evidence="1">
    <location>
        <begin position="99"/>
        <end position="121"/>
    </location>
</feature>
<organism evidence="2 3">
    <name type="scientific">Chengkuizengella axinellae</name>
    <dbReference type="NCBI Taxonomy" id="3064388"/>
    <lineage>
        <taxon>Bacteria</taxon>
        <taxon>Bacillati</taxon>
        <taxon>Bacillota</taxon>
        <taxon>Bacilli</taxon>
        <taxon>Bacillales</taxon>
        <taxon>Paenibacillaceae</taxon>
        <taxon>Chengkuizengella</taxon>
    </lineage>
</organism>
<evidence type="ECO:0000256" key="1">
    <source>
        <dbReference type="SAM" id="Phobius"/>
    </source>
</evidence>
<evidence type="ECO:0000313" key="3">
    <source>
        <dbReference type="Proteomes" id="UP001231941"/>
    </source>
</evidence>
<keyword evidence="1" id="KW-1133">Transmembrane helix</keyword>
<accession>A0ABT9J3S1</accession>
<feature type="transmembrane region" description="Helical" evidence="1">
    <location>
        <begin position="60"/>
        <end position="78"/>
    </location>
</feature>
<proteinExistence type="predicted"/>
<feature type="transmembrane region" description="Helical" evidence="1">
    <location>
        <begin position="6"/>
        <end position="24"/>
    </location>
</feature>
<keyword evidence="1" id="KW-0472">Membrane</keyword>
<keyword evidence="1" id="KW-0812">Transmembrane</keyword>